<gene>
    <name evidence="1" type="ORF">PHMEG_00019471</name>
</gene>
<reference evidence="2" key="1">
    <citation type="submission" date="2017-03" db="EMBL/GenBank/DDBJ databases">
        <title>Phytopthora megakarya and P. palmivora, two closely related causual agents of cacao black pod achieved similar genome size and gene model numbers by different mechanisms.</title>
        <authorList>
            <person name="Ali S."/>
            <person name="Shao J."/>
            <person name="Larry D.J."/>
            <person name="Kronmiller B."/>
            <person name="Shen D."/>
            <person name="Strem M.D."/>
            <person name="Melnick R.L."/>
            <person name="Guiltinan M.J."/>
            <person name="Tyler B.M."/>
            <person name="Meinhardt L.W."/>
            <person name="Bailey B.A."/>
        </authorList>
    </citation>
    <scope>NUCLEOTIDE SEQUENCE [LARGE SCALE GENOMIC DNA]</scope>
    <source>
        <strain evidence="2">zdho120</strain>
    </source>
</reference>
<feature type="non-terminal residue" evidence="1">
    <location>
        <position position="1"/>
    </location>
</feature>
<keyword evidence="2" id="KW-1185">Reference proteome</keyword>
<protein>
    <submittedName>
        <fullName evidence="1">RxLR effector protein</fullName>
    </submittedName>
</protein>
<evidence type="ECO:0000313" key="2">
    <source>
        <dbReference type="Proteomes" id="UP000198211"/>
    </source>
</evidence>
<evidence type="ECO:0000313" key="1">
    <source>
        <dbReference type="EMBL" id="OWZ08047.1"/>
    </source>
</evidence>
<dbReference type="EMBL" id="NBNE01003301">
    <property type="protein sequence ID" value="OWZ08047.1"/>
    <property type="molecule type" value="Genomic_DNA"/>
</dbReference>
<organism evidence="1 2">
    <name type="scientific">Phytophthora megakarya</name>
    <dbReference type="NCBI Taxonomy" id="4795"/>
    <lineage>
        <taxon>Eukaryota</taxon>
        <taxon>Sar</taxon>
        <taxon>Stramenopiles</taxon>
        <taxon>Oomycota</taxon>
        <taxon>Peronosporomycetes</taxon>
        <taxon>Peronosporales</taxon>
        <taxon>Peronosporaceae</taxon>
        <taxon>Phytophthora</taxon>
    </lineage>
</organism>
<proteinExistence type="predicted"/>
<dbReference type="Proteomes" id="UP000198211">
    <property type="component" value="Unassembled WGS sequence"/>
</dbReference>
<dbReference type="AlphaFoldDB" id="A0A225VTC9"/>
<comment type="caution">
    <text evidence="1">The sequence shown here is derived from an EMBL/GenBank/DDBJ whole genome shotgun (WGS) entry which is preliminary data.</text>
</comment>
<sequence>FVDPSREEIVSDSDCRSLQQPIDSTELQLAIRRLKNGCVAGPDDIPAKQLTYGAYAIAQPLVELINQRFATGQYIRRGAGLRICLF</sequence>
<dbReference type="OrthoDB" id="8044784at2759"/>
<accession>A0A225VTC9</accession>
<name>A0A225VTC9_9STRA</name>